<sequence>MEMSKCLCLMIVAVIVVAASASPLKKRSSNGESCDDNQNVKQSYPQSQPSQNTINNNQNSVSQTNNKCYTKGNYCCNNNANSTNVNGRGKRHIPSGSPGQPQLFNNRNTNKQHTCNQITSNSSGDQTTGCSTSQSCCQNLNSQNSTVILSCSSTNLGGLNDILSCIID</sequence>
<dbReference type="AlphaFoldDB" id="A0A815KHK2"/>
<protein>
    <recommendedName>
        <fullName evidence="6">Hydrophobin</fullName>
    </recommendedName>
</protein>
<evidence type="ECO:0000313" key="4">
    <source>
        <dbReference type="EMBL" id="CAF4232911.1"/>
    </source>
</evidence>
<dbReference type="EMBL" id="CAJOBB010009720">
    <property type="protein sequence ID" value="CAF4232911.1"/>
    <property type="molecule type" value="Genomic_DNA"/>
</dbReference>
<dbReference type="Proteomes" id="UP000663868">
    <property type="component" value="Unassembled WGS sequence"/>
</dbReference>
<feature type="compositionally biased region" description="Polar residues" evidence="1">
    <location>
        <begin position="97"/>
        <end position="109"/>
    </location>
</feature>
<reference evidence="3" key="1">
    <citation type="submission" date="2021-02" db="EMBL/GenBank/DDBJ databases">
        <authorList>
            <person name="Nowell W R."/>
        </authorList>
    </citation>
    <scope>NUCLEOTIDE SEQUENCE</scope>
</reference>
<proteinExistence type="predicted"/>
<name>A0A815KHK2_9BILA</name>
<organism evidence="3 5">
    <name type="scientific">Adineta steineri</name>
    <dbReference type="NCBI Taxonomy" id="433720"/>
    <lineage>
        <taxon>Eukaryota</taxon>
        <taxon>Metazoa</taxon>
        <taxon>Spiralia</taxon>
        <taxon>Gnathifera</taxon>
        <taxon>Rotifera</taxon>
        <taxon>Eurotatoria</taxon>
        <taxon>Bdelloidea</taxon>
        <taxon>Adinetida</taxon>
        <taxon>Adinetidae</taxon>
        <taxon>Adineta</taxon>
    </lineage>
</organism>
<feature type="compositionally biased region" description="Polar residues" evidence="1">
    <location>
        <begin position="30"/>
        <end position="44"/>
    </location>
</feature>
<dbReference type="Proteomes" id="UP000663860">
    <property type="component" value="Unassembled WGS sequence"/>
</dbReference>
<feature type="region of interest" description="Disordered" evidence="1">
    <location>
        <begin position="86"/>
        <end position="109"/>
    </location>
</feature>
<dbReference type="EMBL" id="CAJNOE010001147">
    <property type="protein sequence ID" value="CAF1393396.1"/>
    <property type="molecule type" value="Genomic_DNA"/>
</dbReference>
<evidence type="ECO:0000256" key="2">
    <source>
        <dbReference type="SAM" id="SignalP"/>
    </source>
</evidence>
<gene>
    <name evidence="3" type="ORF">IZO911_LOCUS39085</name>
    <name evidence="4" type="ORF">KXQ929_LOCUS41836</name>
</gene>
<keyword evidence="2" id="KW-0732">Signal</keyword>
<feature type="compositionally biased region" description="Low complexity" evidence="1">
    <location>
        <begin position="45"/>
        <end position="59"/>
    </location>
</feature>
<comment type="caution">
    <text evidence="3">The sequence shown here is derived from an EMBL/GenBank/DDBJ whole genome shotgun (WGS) entry which is preliminary data.</text>
</comment>
<feature type="region of interest" description="Disordered" evidence="1">
    <location>
        <begin position="25"/>
        <end position="59"/>
    </location>
</feature>
<evidence type="ECO:0008006" key="6">
    <source>
        <dbReference type="Google" id="ProtNLM"/>
    </source>
</evidence>
<evidence type="ECO:0000313" key="3">
    <source>
        <dbReference type="EMBL" id="CAF1393396.1"/>
    </source>
</evidence>
<accession>A0A815KHK2</accession>
<feature type="signal peptide" evidence="2">
    <location>
        <begin position="1"/>
        <end position="21"/>
    </location>
</feature>
<feature type="chain" id="PRO_5036228104" description="Hydrophobin" evidence="2">
    <location>
        <begin position="22"/>
        <end position="168"/>
    </location>
</feature>
<evidence type="ECO:0000313" key="5">
    <source>
        <dbReference type="Proteomes" id="UP000663860"/>
    </source>
</evidence>
<evidence type="ECO:0000256" key="1">
    <source>
        <dbReference type="SAM" id="MobiDB-lite"/>
    </source>
</evidence>